<dbReference type="STRING" id="4096.A0A1U7VGH8"/>
<dbReference type="AlphaFoldDB" id="A0A1U7VGH8"/>
<comment type="similarity">
    <text evidence="1">Belongs to the helicase family.</text>
</comment>
<keyword evidence="1" id="KW-0347">Helicase</keyword>
<evidence type="ECO:0000259" key="2">
    <source>
        <dbReference type="Pfam" id="PF05970"/>
    </source>
</evidence>
<dbReference type="GO" id="GO:0043139">
    <property type="term" value="F:5'-3' DNA helicase activity"/>
    <property type="evidence" value="ECO:0007669"/>
    <property type="project" value="UniProtKB-EC"/>
</dbReference>
<comment type="catalytic activity">
    <reaction evidence="1">
        <text>ATP + H2O = ADP + phosphate + H(+)</text>
        <dbReference type="Rhea" id="RHEA:13065"/>
        <dbReference type="ChEBI" id="CHEBI:15377"/>
        <dbReference type="ChEBI" id="CHEBI:15378"/>
        <dbReference type="ChEBI" id="CHEBI:30616"/>
        <dbReference type="ChEBI" id="CHEBI:43474"/>
        <dbReference type="ChEBI" id="CHEBI:456216"/>
        <dbReference type="EC" id="5.6.2.3"/>
    </reaction>
</comment>
<accession>A0A1U7VGH8</accession>
<dbReference type="RefSeq" id="XP_009760950.1">
    <property type="nucleotide sequence ID" value="XM_009762648.1"/>
</dbReference>
<sequence>MSEDFGRIHENSPTTQLQCTLKSINYYLESMGKSINKYDLPCIDHQLPEVVQSECREVVEEMSVQILTEDLEAQSKLNPEQEQAFNTILHSVDCGTDSLFFVDGPGGTGKTYLYRALLENVRSRGMIALATATSGVAASILPGGRTTHSSFDIPLQTNETTMTNMSKQSGAAKLIQKAKLIIWDEAPMAKRQTIETVDRSFRDIMDIVNLLVEKS</sequence>
<organism evidence="3 4">
    <name type="scientific">Nicotiana sylvestris</name>
    <name type="common">Wood tobacco</name>
    <name type="synonym">South American tobacco</name>
    <dbReference type="NCBI Taxonomy" id="4096"/>
    <lineage>
        <taxon>Eukaryota</taxon>
        <taxon>Viridiplantae</taxon>
        <taxon>Streptophyta</taxon>
        <taxon>Embryophyta</taxon>
        <taxon>Tracheophyta</taxon>
        <taxon>Spermatophyta</taxon>
        <taxon>Magnoliopsida</taxon>
        <taxon>eudicotyledons</taxon>
        <taxon>Gunneridae</taxon>
        <taxon>Pentapetalae</taxon>
        <taxon>asterids</taxon>
        <taxon>lamiids</taxon>
        <taxon>Solanales</taxon>
        <taxon>Solanaceae</taxon>
        <taxon>Nicotianoideae</taxon>
        <taxon>Nicotianeae</taxon>
        <taxon>Nicotiana</taxon>
    </lineage>
</organism>
<name>A0A1U7VGH8_NICSY</name>
<dbReference type="InterPro" id="IPR027417">
    <property type="entry name" value="P-loop_NTPase"/>
</dbReference>
<dbReference type="SUPFAM" id="SSF52540">
    <property type="entry name" value="P-loop containing nucleoside triphosphate hydrolases"/>
    <property type="match status" value="1"/>
</dbReference>
<dbReference type="GO" id="GO:0000723">
    <property type="term" value="P:telomere maintenance"/>
    <property type="evidence" value="ECO:0007669"/>
    <property type="project" value="InterPro"/>
</dbReference>
<protein>
    <recommendedName>
        <fullName evidence="1">ATP-dependent DNA helicase</fullName>
        <ecNumber evidence="1">5.6.2.3</ecNumber>
    </recommendedName>
</protein>
<dbReference type="Gene3D" id="3.40.50.300">
    <property type="entry name" value="P-loop containing nucleotide triphosphate hydrolases"/>
    <property type="match status" value="1"/>
</dbReference>
<dbReference type="InterPro" id="IPR010285">
    <property type="entry name" value="DNA_helicase_pif1-like_DEAD"/>
</dbReference>
<proteinExistence type="inferred from homology"/>
<reference evidence="4" key="2">
    <citation type="submission" date="2025-08" db="UniProtKB">
        <authorList>
            <consortium name="RefSeq"/>
        </authorList>
    </citation>
    <scope>IDENTIFICATION</scope>
    <source>
        <tissue evidence="4">Leaf</tissue>
    </source>
</reference>
<keyword evidence="1" id="KW-0227">DNA damage</keyword>
<keyword evidence="1" id="KW-0234">DNA repair</keyword>
<keyword evidence="1" id="KW-0233">DNA recombination</keyword>
<dbReference type="PANTHER" id="PTHR10492">
    <property type="match status" value="1"/>
</dbReference>
<keyword evidence="3" id="KW-1185">Reference proteome</keyword>
<dbReference type="GO" id="GO:0006310">
    <property type="term" value="P:DNA recombination"/>
    <property type="evidence" value="ECO:0007669"/>
    <property type="project" value="UniProtKB-KW"/>
</dbReference>
<dbReference type="Pfam" id="PF05970">
    <property type="entry name" value="PIF1"/>
    <property type="match status" value="1"/>
</dbReference>
<dbReference type="EC" id="5.6.2.3" evidence="1"/>
<evidence type="ECO:0000313" key="3">
    <source>
        <dbReference type="Proteomes" id="UP000189701"/>
    </source>
</evidence>
<feature type="domain" description="DNA helicase Pif1-like DEAD-box helicase" evidence="2">
    <location>
        <begin position="76"/>
        <end position="206"/>
    </location>
</feature>
<dbReference type="GO" id="GO:0006281">
    <property type="term" value="P:DNA repair"/>
    <property type="evidence" value="ECO:0007669"/>
    <property type="project" value="UniProtKB-KW"/>
</dbReference>
<evidence type="ECO:0000256" key="1">
    <source>
        <dbReference type="RuleBase" id="RU363044"/>
    </source>
</evidence>
<reference evidence="3" key="1">
    <citation type="journal article" date="2013" name="Genome Biol.">
        <title>Reference genomes and transcriptomes of Nicotiana sylvestris and Nicotiana tomentosiformis.</title>
        <authorList>
            <person name="Sierro N."/>
            <person name="Battey J.N."/>
            <person name="Ouadi S."/>
            <person name="Bovet L."/>
            <person name="Goepfert S."/>
            <person name="Bakaher N."/>
            <person name="Peitsch M.C."/>
            <person name="Ivanov N.V."/>
        </authorList>
    </citation>
    <scope>NUCLEOTIDE SEQUENCE [LARGE SCALE GENOMIC DNA]</scope>
</reference>
<dbReference type="eggNOG" id="KOG0987">
    <property type="taxonomic scope" value="Eukaryota"/>
</dbReference>
<comment type="cofactor">
    <cofactor evidence="1">
        <name>Mg(2+)</name>
        <dbReference type="ChEBI" id="CHEBI:18420"/>
    </cofactor>
</comment>
<evidence type="ECO:0000313" key="4">
    <source>
        <dbReference type="RefSeq" id="XP_009760950.1"/>
    </source>
</evidence>
<gene>
    <name evidence="4" type="primary">LOC104213204</name>
</gene>
<keyword evidence="1" id="KW-0547">Nucleotide-binding</keyword>
<dbReference type="GO" id="GO:0016887">
    <property type="term" value="F:ATP hydrolysis activity"/>
    <property type="evidence" value="ECO:0007669"/>
    <property type="project" value="RHEA"/>
</dbReference>
<keyword evidence="1" id="KW-0378">Hydrolase</keyword>
<dbReference type="PANTHER" id="PTHR10492:SF94">
    <property type="entry name" value="ATP-DEPENDENT DNA HELICASE"/>
    <property type="match status" value="1"/>
</dbReference>
<dbReference type="GO" id="GO:0005524">
    <property type="term" value="F:ATP binding"/>
    <property type="evidence" value="ECO:0007669"/>
    <property type="project" value="UniProtKB-KW"/>
</dbReference>
<dbReference type="Proteomes" id="UP000189701">
    <property type="component" value="Unplaced"/>
</dbReference>
<keyword evidence="1" id="KW-0067">ATP-binding</keyword>